<dbReference type="PANTHER" id="PTHR43345">
    <property type="entry name" value="3-ISOPROPYLMALATE DEHYDRATASE SMALL SUBUNIT 2-RELATED-RELATED"/>
    <property type="match status" value="1"/>
</dbReference>
<protein>
    <recommendedName>
        <fullName evidence="3">3-isopropylmalate dehydratase small subunit</fullName>
        <ecNumber evidence="3">4.2.1.33</ecNumber>
    </recommendedName>
    <alternativeName>
        <fullName evidence="3">Alpha-IPM isomerase</fullName>
        <shortName evidence="3">IPMI</shortName>
    </alternativeName>
    <alternativeName>
        <fullName evidence="3">Isopropylmalate isomerase</fullName>
    </alternativeName>
</protein>
<dbReference type="GO" id="GO:0003861">
    <property type="term" value="F:3-isopropylmalate dehydratase activity"/>
    <property type="evidence" value="ECO:0007669"/>
    <property type="project" value="UniProtKB-UniRule"/>
</dbReference>
<dbReference type="InterPro" id="IPR011827">
    <property type="entry name" value="LeuD_type2/HacB/DmdB"/>
</dbReference>
<comment type="catalytic activity">
    <reaction evidence="3">
        <text>(2R,3S)-3-isopropylmalate = (2S)-2-isopropylmalate</text>
        <dbReference type="Rhea" id="RHEA:32287"/>
        <dbReference type="ChEBI" id="CHEBI:1178"/>
        <dbReference type="ChEBI" id="CHEBI:35121"/>
        <dbReference type="EC" id="4.2.1.33"/>
    </reaction>
</comment>
<evidence type="ECO:0000313" key="6">
    <source>
        <dbReference type="Proteomes" id="UP000000954"/>
    </source>
</evidence>
<reference evidence="5 6" key="1">
    <citation type="journal article" date="2009" name="Stand. Genomic Sci.">
        <title>Complete genome sequence of Cryptobacterium curtum type strain (12-3).</title>
        <authorList>
            <person name="Mavrommatis K."/>
            <person name="Pukall R."/>
            <person name="Rohde C."/>
            <person name="Chen F."/>
            <person name="Sims D."/>
            <person name="Brettin T."/>
            <person name="Kuske C."/>
            <person name="Detter J.C."/>
            <person name="Han C."/>
            <person name="Lapidus A."/>
            <person name="Copeland A."/>
            <person name="Glavina Del Rio T."/>
            <person name="Nolan M."/>
            <person name="Lucas S."/>
            <person name="Tice H."/>
            <person name="Cheng J.F."/>
            <person name="Bruce D."/>
            <person name="Goodwin L."/>
            <person name="Pitluck S."/>
            <person name="Ovchinnikova G."/>
            <person name="Pati A."/>
            <person name="Ivanova N."/>
            <person name="Chen A."/>
            <person name="Palaniappan K."/>
            <person name="Chain P."/>
            <person name="D'haeseleer P."/>
            <person name="Goker M."/>
            <person name="Bristow J."/>
            <person name="Eisen J.A."/>
            <person name="Markowitz V."/>
            <person name="Hugenholtz P."/>
            <person name="Rohde M."/>
            <person name="Klenk H.P."/>
            <person name="Kyrpides N.C."/>
        </authorList>
    </citation>
    <scope>NUCLEOTIDE SEQUENCE [LARGE SCALE GENOMIC DNA]</scope>
    <source>
        <strain evidence="6">ATCC 700683 / DSM 15641 / 12-3</strain>
    </source>
</reference>
<dbReference type="FunFam" id="3.20.19.10:FF:000007">
    <property type="entry name" value="Isopropylmalate/citramalate isomerase small subunit"/>
    <property type="match status" value="1"/>
</dbReference>
<keyword evidence="2 3" id="KW-0456">Lyase</keyword>
<dbReference type="OrthoDB" id="9777465at2"/>
<organism evidence="5 6">
    <name type="scientific">Cryptobacterium curtum (strain ATCC 700683 / DSM 15641 / CCUG 43107 / 12-3)</name>
    <dbReference type="NCBI Taxonomy" id="469378"/>
    <lineage>
        <taxon>Bacteria</taxon>
        <taxon>Bacillati</taxon>
        <taxon>Actinomycetota</taxon>
        <taxon>Coriobacteriia</taxon>
        <taxon>Eggerthellales</taxon>
        <taxon>Eggerthellaceae</taxon>
        <taxon>Cryptobacterium</taxon>
    </lineage>
</organism>
<proteinExistence type="inferred from homology"/>
<dbReference type="eggNOG" id="COG0066">
    <property type="taxonomic scope" value="Bacteria"/>
</dbReference>
<evidence type="ECO:0000256" key="2">
    <source>
        <dbReference type="ARBA" id="ARBA00023239"/>
    </source>
</evidence>
<dbReference type="HAMAP" id="MF_01032">
    <property type="entry name" value="LeuD_type2"/>
    <property type="match status" value="1"/>
</dbReference>
<accession>C7MMM1</accession>
<dbReference type="CDD" id="cd01577">
    <property type="entry name" value="IPMI_Swivel"/>
    <property type="match status" value="1"/>
</dbReference>
<dbReference type="InterPro" id="IPR033940">
    <property type="entry name" value="IPMI_Swivel"/>
</dbReference>
<feature type="domain" description="Aconitase A/isopropylmalate dehydratase small subunit swivel" evidence="4">
    <location>
        <begin position="47"/>
        <end position="105"/>
    </location>
</feature>
<dbReference type="UniPathway" id="UPA00048">
    <property type="reaction ID" value="UER00071"/>
</dbReference>
<keyword evidence="3" id="KW-0028">Amino-acid biosynthesis</keyword>
<dbReference type="KEGG" id="ccu:Ccur_04380"/>
<keyword evidence="6" id="KW-1185">Reference proteome</keyword>
<dbReference type="Gene3D" id="3.20.19.10">
    <property type="entry name" value="Aconitase, domain 4"/>
    <property type="match status" value="1"/>
</dbReference>
<name>C7MMM1_CRYCD</name>
<evidence type="ECO:0000256" key="3">
    <source>
        <dbReference type="HAMAP-Rule" id="MF_01032"/>
    </source>
</evidence>
<dbReference type="SUPFAM" id="SSF52016">
    <property type="entry name" value="LeuD/IlvD-like"/>
    <property type="match status" value="1"/>
</dbReference>
<evidence type="ECO:0000259" key="4">
    <source>
        <dbReference type="Pfam" id="PF00694"/>
    </source>
</evidence>
<sequence>MRFKGTAHTFGRDIDTDVIIPARYLNNPNPQELAKHAMEDADPTFVDTVQSGDILVAQENFGCGSSREHAPVALKAAGIDCVVAKSFARIFYRNSINTGLAIMECPEAAEVIKEGDVVSIDADTGLIVDETTKKHFMAQPFPTFIRDIIEDGGLVEHTKRELTHTNNVAGGQRNCGGE</sequence>
<dbReference type="InterPro" id="IPR000573">
    <property type="entry name" value="AconitaseA/IPMdHydase_ssu_swvl"/>
</dbReference>
<gene>
    <name evidence="3" type="primary">leuD</name>
    <name evidence="5" type="ordered locus">Ccur_04380</name>
</gene>
<evidence type="ECO:0000313" key="5">
    <source>
        <dbReference type="EMBL" id="ACU94161.1"/>
    </source>
</evidence>
<dbReference type="Pfam" id="PF00694">
    <property type="entry name" value="Aconitase_C"/>
    <property type="match status" value="1"/>
</dbReference>
<dbReference type="HOGENOM" id="CLU_081378_1_1_11"/>
<comment type="similarity">
    <text evidence="1 3">Belongs to the LeuD family. LeuD type 2 subfamily.</text>
</comment>
<keyword evidence="3" id="KW-0432">Leucine biosynthesis</keyword>
<keyword evidence="3" id="KW-0100">Branched-chain amino acid biosynthesis</keyword>
<comment type="pathway">
    <text evidence="3">Amino-acid biosynthesis; L-leucine biosynthesis; L-leucine from 3-methyl-2-oxobutanoate: step 2/4.</text>
</comment>
<dbReference type="EMBL" id="CP001682">
    <property type="protein sequence ID" value="ACU94161.1"/>
    <property type="molecule type" value="Genomic_DNA"/>
</dbReference>
<dbReference type="PANTHER" id="PTHR43345:SF2">
    <property type="entry name" value="3-ISOPROPYLMALATE DEHYDRATASE SMALL SUBUNIT 1"/>
    <property type="match status" value="1"/>
</dbReference>
<dbReference type="AlphaFoldDB" id="C7MMM1"/>
<dbReference type="STRING" id="469378.Ccur_04380"/>
<dbReference type="InterPro" id="IPR050075">
    <property type="entry name" value="LeuD"/>
</dbReference>
<comment type="function">
    <text evidence="3">Catalyzes the isomerization between 2-isopropylmalate and 3-isopropylmalate, via the formation of 2-isopropylmaleate.</text>
</comment>
<dbReference type="Proteomes" id="UP000000954">
    <property type="component" value="Chromosome"/>
</dbReference>
<dbReference type="InterPro" id="IPR015928">
    <property type="entry name" value="Aconitase/3IPM_dehydase_swvl"/>
</dbReference>
<dbReference type="RefSeq" id="WP_012802849.1">
    <property type="nucleotide sequence ID" value="NC_013170.1"/>
</dbReference>
<evidence type="ECO:0000256" key="1">
    <source>
        <dbReference type="ARBA" id="ARBA00009869"/>
    </source>
</evidence>
<dbReference type="NCBIfam" id="TIGR02087">
    <property type="entry name" value="LEUD_arch"/>
    <property type="match status" value="1"/>
</dbReference>
<comment type="subunit">
    <text evidence="3">Heterodimer of LeuC and LeuD.</text>
</comment>
<dbReference type="EC" id="4.2.1.33" evidence="3"/>
<dbReference type="GO" id="GO:0009098">
    <property type="term" value="P:L-leucine biosynthetic process"/>
    <property type="evidence" value="ECO:0007669"/>
    <property type="project" value="UniProtKB-UniRule"/>
</dbReference>